<comment type="caution">
    <text evidence="2">The sequence shown here is derived from an EMBL/GenBank/DDBJ whole genome shotgun (WGS) entry which is preliminary data.</text>
</comment>
<accession>A0ABS2DFI6</accession>
<feature type="transmembrane region" description="Helical" evidence="1">
    <location>
        <begin position="127"/>
        <end position="145"/>
    </location>
</feature>
<dbReference type="EMBL" id="JAFELM010000020">
    <property type="protein sequence ID" value="MBM6617223.1"/>
    <property type="molecule type" value="Genomic_DNA"/>
</dbReference>
<evidence type="ECO:0000313" key="2">
    <source>
        <dbReference type="EMBL" id="MBM6617223.1"/>
    </source>
</evidence>
<reference evidence="2 3" key="1">
    <citation type="submission" date="2021-02" db="EMBL/GenBank/DDBJ databases">
        <title>Bacillus sp. RD4P76, an endophyte from a halophyte.</title>
        <authorList>
            <person name="Sun J.-Q."/>
        </authorList>
    </citation>
    <scope>NUCLEOTIDE SEQUENCE [LARGE SCALE GENOMIC DNA]</scope>
    <source>
        <strain evidence="2 3">RD4P76</strain>
    </source>
</reference>
<keyword evidence="1" id="KW-1133">Transmembrane helix</keyword>
<keyword evidence="1" id="KW-0812">Transmembrane</keyword>
<keyword evidence="1" id="KW-0472">Membrane</keyword>
<organism evidence="2 3">
    <name type="scientific">Bacillus suaedaesalsae</name>
    <dbReference type="NCBI Taxonomy" id="2810349"/>
    <lineage>
        <taxon>Bacteria</taxon>
        <taxon>Bacillati</taxon>
        <taxon>Bacillota</taxon>
        <taxon>Bacilli</taxon>
        <taxon>Bacillales</taxon>
        <taxon>Bacillaceae</taxon>
        <taxon>Bacillus</taxon>
    </lineage>
</organism>
<feature type="transmembrane region" description="Helical" evidence="1">
    <location>
        <begin position="192"/>
        <end position="216"/>
    </location>
</feature>
<feature type="transmembrane region" description="Helical" evidence="1">
    <location>
        <begin position="254"/>
        <end position="276"/>
    </location>
</feature>
<feature type="transmembrane region" description="Helical" evidence="1">
    <location>
        <begin position="282"/>
        <end position="302"/>
    </location>
</feature>
<feature type="transmembrane region" description="Helical" evidence="1">
    <location>
        <begin position="37"/>
        <end position="56"/>
    </location>
</feature>
<evidence type="ECO:0000256" key="1">
    <source>
        <dbReference type="SAM" id="Phobius"/>
    </source>
</evidence>
<dbReference type="RefSeq" id="WP_204202606.1">
    <property type="nucleotide sequence ID" value="NZ_JAFELM010000020.1"/>
</dbReference>
<gene>
    <name evidence="2" type="ORF">JR050_05980</name>
</gene>
<evidence type="ECO:0000313" key="3">
    <source>
        <dbReference type="Proteomes" id="UP001518925"/>
    </source>
</evidence>
<feature type="transmembrane region" description="Helical" evidence="1">
    <location>
        <begin position="68"/>
        <end position="89"/>
    </location>
</feature>
<feature type="transmembrane region" description="Helical" evidence="1">
    <location>
        <begin position="95"/>
        <end position="115"/>
    </location>
</feature>
<feature type="transmembrane region" description="Helical" evidence="1">
    <location>
        <begin position="151"/>
        <end position="171"/>
    </location>
</feature>
<dbReference type="Pfam" id="PF13536">
    <property type="entry name" value="EmrE"/>
    <property type="match status" value="1"/>
</dbReference>
<dbReference type="Proteomes" id="UP001518925">
    <property type="component" value="Unassembled WGS sequence"/>
</dbReference>
<sequence>MKEILIGVLSSVFFAVTFILNRSMELSGGSWLWSASLRYFFMIPFLVLIVWWRGNLKQLLIELVRKPLPWLVWSFVGFGLFYGPITFAAASGPGWLVASTWQFTIIAGVLLTPLFLEVNGTRRKIPLNSLLFSSLIVMGIIILQWENAKGGLTLQLFLIGMLPVMIAAFAYPLGNRKMMELYTGKLDTFQRVLGMTLASMPLWLVLSIIGGVTVGLPSADQVVQSFIVAISSGVIATLLFFFATDLVKDDSTKLAGVEATQSAQVVFVMIGEMVVLSIPMPSVISVFGIVLVVIGMILHSLLGKKKVKIVQSPSISER</sequence>
<proteinExistence type="predicted"/>
<dbReference type="InterPro" id="IPR032713">
    <property type="entry name" value="EmrE"/>
</dbReference>
<keyword evidence="3" id="KW-1185">Reference proteome</keyword>
<protein>
    <submittedName>
        <fullName evidence="2">Multidrug resistance efflux transporter family protein</fullName>
    </submittedName>
</protein>
<feature type="transmembrane region" description="Helical" evidence="1">
    <location>
        <begin position="222"/>
        <end position="242"/>
    </location>
</feature>
<name>A0ABS2DFI6_9BACI</name>